<proteinExistence type="predicted"/>
<dbReference type="InterPro" id="IPR001611">
    <property type="entry name" value="Leu-rich_rpt"/>
</dbReference>
<dbReference type="PROSITE" id="PS51450">
    <property type="entry name" value="LRR"/>
    <property type="match status" value="1"/>
</dbReference>
<dbReference type="InterPro" id="IPR003591">
    <property type="entry name" value="Leu-rich_rpt_typical-subtyp"/>
</dbReference>
<organism evidence="10 11">
    <name type="scientific">Glycine soja</name>
    <name type="common">Wild soybean</name>
    <dbReference type="NCBI Taxonomy" id="3848"/>
    <lineage>
        <taxon>Eukaryota</taxon>
        <taxon>Viridiplantae</taxon>
        <taxon>Streptophyta</taxon>
        <taxon>Embryophyta</taxon>
        <taxon>Tracheophyta</taxon>
        <taxon>Spermatophyta</taxon>
        <taxon>Magnoliopsida</taxon>
        <taxon>eudicotyledons</taxon>
        <taxon>Gunneridae</taxon>
        <taxon>Pentapetalae</taxon>
        <taxon>rosids</taxon>
        <taxon>fabids</taxon>
        <taxon>Fabales</taxon>
        <taxon>Fabaceae</taxon>
        <taxon>Papilionoideae</taxon>
        <taxon>50 kb inversion clade</taxon>
        <taxon>NPAAA clade</taxon>
        <taxon>indigoferoid/millettioid clade</taxon>
        <taxon>Phaseoleae</taxon>
        <taxon>Glycine</taxon>
        <taxon>Glycine subgen. Soja</taxon>
    </lineage>
</organism>
<gene>
    <name evidence="10" type="ORF">D0Y65_031514</name>
</gene>
<keyword evidence="5 8" id="KW-1133">Transmembrane helix</keyword>
<dbReference type="Gramene" id="XM_028334946.1">
    <property type="protein sequence ID" value="XP_028190747.1"/>
    <property type="gene ID" value="LOC114376706"/>
</dbReference>
<dbReference type="SUPFAM" id="SSF52058">
    <property type="entry name" value="L domain-like"/>
    <property type="match status" value="1"/>
</dbReference>
<comment type="subcellular location">
    <subcellularLocation>
        <location evidence="1">Membrane</location>
        <topology evidence="1">Single-pass type I membrane protein</topology>
    </subcellularLocation>
</comment>
<feature type="domain" description="Protein kinase" evidence="9">
    <location>
        <begin position="461"/>
        <end position="737"/>
    </location>
</feature>
<keyword evidence="10" id="KW-0808">Transferase</keyword>
<keyword evidence="6 8" id="KW-0472">Membrane</keyword>
<keyword evidence="11" id="KW-1185">Reference proteome</keyword>
<dbReference type="SUPFAM" id="SSF56112">
    <property type="entry name" value="Protein kinase-like (PK-like)"/>
    <property type="match status" value="1"/>
</dbReference>
<keyword evidence="10" id="KW-0418">Kinase</keyword>
<evidence type="ECO:0000256" key="6">
    <source>
        <dbReference type="ARBA" id="ARBA00023136"/>
    </source>
</evidence>
<dbReference type="EMBL" id="QZWG01000011">
    <property type="protein sequence ID" value="RZB82393.1"/>
    <property type="molecule type" value="Genomic_DNA"/>
</dbReference>
<accession>A0A445I8L0</accession>
<dbReference type="SMART" id="SM00369">
    <property type="entry name" value="LRR_TYP"/>
    <property type="match status" value="3"/>
</dbReference>
<evidence type="ECO:0000313" key="10">
    <source>
        <dbReference type="EMBL" id="RZB82393.1"/>
    </source>
</evidence>
<dbReference type="InterPro" id="IPR011009">
    <property type="entry name" value="Kinase-like_dom_sf"/>
</dbReference>
<dbReference type="Gene3D" id="3.80.10.10">
    <property type="entry name" value="Ribonuclease Inhibitor"/>
    <property type="match status" value="2"/>
</dbReference>
<dbReference type="FunFam" id="3.30.200.20:FF:000466">
    <property type="entry name" value="Putative LRR receptor-like serine/threonine-protein kinase"/>
    <property type="match status" value="1"/>
</dbReference>
<dbReference type="GO" id="GO:0004672">
    <property type="term" value="F:protein kinase activity"/>
    <property type="evidence" value="ECO:0007669"/>
    <property type="project" value="InterPro"/>
</dbReference>
<evidence type="ECO:0000313" key="11">
    <source>
        <dbReference type="Proteomes" id="UP000289340"/>
    </source>
</evidence>
<dbReference type="Gene3D" id="1.10.510.10">
    <property type="entry name" value="Transferase(Phosphotransferase) domain 1"/>
    <property type="match status" value="1"/>
</dbReference>
<dbReference type="InterPro" id="IPR051824">
    <property type="entry name" value="LRR_Rcpt-Like_S/T_Kinase"/>
</dbReference>
<keyword evidence="10" id="KW-0675">Receptor</keyword>
<comment type="caution">
    <text evidence="10">The sequence shown here is derived from an EMBL/GenBank/DDBJ whole genome shotgun (WGS) entry which is preliminary data.</text>
</comment>
<dbReference type="InterPro" id="IPR001245">
    <property type="entry name" value="Ser-Thr/Tyr_kinase_cat_dom"/>
</dbReference>
<dbReference type="Pfam" id="PF00560">
    <property type="entry name" value="LRR_1"/>
    <property type="match status" value="4"/>
</dbReference>
<evidence type="ECO:0000256" key="1">
    <source>
        <dbReference type="ARBA" id="ARBA00004479"/>
    </source>
</evidence>
<evidence type="ECO:0000259" key="9">
    <source>
        <dbReference type="PROSITE" id="PS50011"/>
    </source>
</evidence>
<keyword evidence="3 8" id="KW-0812">Transmembrane</keyword>
<evidence type="ECO:0000256" key="7">
    <source>
        <dbReference type="SAM" id="MobiDB-lite"/>
    </source>
</evidence>
<dbReference type="Proteomes" id="UP000289340">
    <property type="component" value="Chromosome 11"/>
</dbReference>
<keyword evidence="2" id="KW-0433">Leucine-rich repeat</keyword>
<sequence>MTPFFLLHYHYNRELSHFTNNYIPPSVPFFSLFAFFLSIHTHHWGIIGTRHCNGGVKKMKPCCTFFILLSLVVILVESSCKNEDHELVSKAFQSVSGFNSSWFETGSNCSNAVIKGINLSSKNLSGNISWKYLRNMSKLEVLDLSGNFLQGQVPNWFWRSSTLLVVNLSSNRFGGSIHPATSQNSSFSSLQNLNLSHNRFTNQLHLSGFSNLKSLDLSHNNLGTLPSGFQNLTTNLHHLDLSNCNIKGNVKPISSLTKLSSLDLSNNTLNGSFPSDFPPLNNIKFLNISHNNFKASTTLDRFIKFGKSAFIHAGNNFNYYNASKTPKLRSTPTPTPPHQQPHHIHAKKKKRPKEKQKSKHKTRTMMIVASALVVVVALCMCWVWCCRRKRQLAKRSKWAISKPVPLSMKMMEKSGPFAFETESGTSWVADLKEPSSAAVVVFEKPLMKLTFVDLLAATSHFGKDSLLAQGRCGPVYRAVLPGDIHVAIKVLENARDVHHHEAVALFVDISQLKHPNLLPLSGYCIAGKEKLVLYEFMSNGDLGRWLQELPTGETNVEDWSGDTWDIIHNGAVSRASPPEKMGWLIRHRIAVGVARGLAFLHHAGSRPVVHGHLVTSNVLLGDDFEPRIADFGFRKLGRESAAANCSTETDVYCFGVVLMELLTGKAGTAETVVWVRKAVREGHAVRTLDERLKLGGDSESEMVESLRVAYLCTAESPGKRPTMQQVLGLLKDIHPSHGLD</sequence>
<evidence type="ECO:0000256" key="3">
    <source>
        <dbReference type="ARBA" id="ARBA00022692"/>
    </source>
</evidence>
<protein>
    <submittedName>
        <fullName evidence="10">Calmodulin-binding receptor kinase CaMRLK</fullName>
    </submittedName>
</protein>
<dbReference type="PRINTS" id="PR00019">
    <property type="entry name" value="LEURICHRPT"/>
</dbReference>
<dbReference type="AlphaFoldDB" id="A0A445I8L0"/>
<dbReference type="InterPro" id="IPR032675">
    <property type="entry name" value="LRR_dom_sf"/>
</dbReference>
<dbReference type="PROSITE" id="PS50011">
    <property type="entry name" value="PROTEIN_KINASE_DOM"/>
    <property type="match status" value="1"/>
</dbReference>
<dbReference type="InterPro" id="IPR000719">
    <property type="entry name" value="Prot_kinase_dom"/>
</dbReference>
<dbReference type="GO" id="GO:0016020">
    <property type="term" value="C:membrane"/>
    <property type="evidence" value="ECO:0007669"/>
    <property type="project" value="UniProtKB-SubCell"/>
</dbReference>
<feature type="transmembrane region" description="Helical" evidence="8">
    <location>
        <begin position="365"/>
        <end position="385"/>
    </location>
</feature>
<dbReference type="PANTHER" id="PTHR48006">
    <property type="entry name" value="LEUCINE-RICH REPEAT-CONTAINING PROTEIN DDB_G0281931-RELATED"/>
    <property type="match status" value="1"/>
</dbReference>
<dbReference type="GO" id="GO:0005524">
    <property type="term" value="F:ATP binding"/>
    <property type="evidence" value="ECO:0007669"/>
    <property type="project" value="InterPro"/>
</dbReference>
<evidence type="ECO:0000256" key="5">
    <source>
        <dbReference type="ARBA" id="ARBA00022989"/>
    </source>
</evidence>
<dbReference type="Gene3D" id="3.30.200.20">
    <property type="entry name" value="Phosphorylase Kinase, domain 1"/>
    <property type="match status" value="1"/>
</dbReference>
<feature type="region of interest" description="Disordered" evidence="7">
    <location>
        <begin position="323"/>
        <end position="361"/>
    </location>
</feature>
<reference evidence="10 11" key="1">
    <citation type="submission" date="2018-09" db="EMBL/GenBank/DDBJ databases">
        <title>A high-quality reference genome of wild soybean provides a powerful tool to mine soybean genomes.</title>
        <authorList>
            <person name="Xie M."/>
            <person name="Chung C.Y.L."/>
            <person name="Li M.-W."/>
            <person name="Wong F.-L."/>
            <person name="Chan T.-F."/>
            <person name="Lam H.-M."/>
        </authorList>
    </citation>
    <scope>NUCLEOTIDE SEQUENCE [LARGE SCALE GENOMIC DNA]</scope>
    <source>
        <strain evidence="11">cv. W05</strain>
        <tissue evidence="10">Hypocotyl of etiolated seedlings</tissue>
    </source>
</reference>
<evidence type="ECO:0000256" key="8">
    <source>
        <dbReference type="SAM" id="Phobius"/>
    </source>
</evidence>
<feature type="compositionally biased region" description="Basic residues" evidence="7">
    <location>
        <begin position="340"/>
        <end position="361"/>
    </location>
</feature>
<dbReference type="PANTHER" id="PTHR48006:SF89">
    <property type="entry name" value="KINASE, PUTATIVE-RELATED"/>
    <property type="match status" value="1"/>
</dbReference>
<keyword evidence="4" id="KW-0677">Repeat</keyword>
<evidence type="ECO:0000256" key="4">
    <source>
        <dbReference type="ARBA" id="ARBA00022737"/>
    </source>
</evidence>
<evidence type="ECO:0000256" key="2">
    <source>
        <dbReference type="ARBA" id="ARBA00022614"/>
    </source>
</evidence>
<dbReference type="Pfam" id="PF07714">
    <property type="entry name" value="PK_Tyr_Ser-Thr"/>
    <property type="match status" value="1"/>
</dbReference>
<name>A0A445I8L0_GLYSO</name>